<comment type="caution">
    <text evidence="1">The sequence shown here is derived from an EMBL/GenBank/DDBJ whole genome shotgun (WGS) entry which is preliminary data.</text>
</comment>
<name>A0A8S7N6D2_ECOLX</name>
<proteinExistence type="predicted"/>
<reference evidence="1 2" key="1">
    <citation type="submission" date="2019-09" db="EMBL/GenBank/DDBJ databases">
        <authorList>
            <consortium name="NARMS: The National Antimicrobial Resistance Monitoring System"/>
        </authorList>
    </citation>
    <scope>NUCLEOTIDE SEQUENCE [LARGE SCALE GENOMIC DNA]</scope>
    <source>
        <strain evidence="1 2">FSIS11923834</strain>
    </source>
</reference>
<dbReference type="Proteomes" id="UP000533482">
    <property type="component" value="Unassembled WGS sequence"/>
</dbReference>
<dbReference type="EMBL" id="AASOHJ010000047">
    <property type="protein sequence ID" value="EFE8675972.1"/>
    <property type="molecule type" value="Genomic_DNA"/>
</dbReference>
<evidence type="ECO:0000313" key="1">
    <source>
        <dbReference type="EMBL" id="EFE8675972.1"/>
    </source>
</evidence>
<sequence length="66" mass="7622">MTINGGGIVMRKMDILCLNQITHIIRNCYALKMLKNRGTQTNQSCHFFYIFPIEREIAGQSCWPVC</sequence>
<evidence type="ECO:0000313" key="2">
    <source>
        <dbReference type="Proteomes" id="UP000533482"/>
    </source>
</evidence>
<accession>A0A8S7N6D2</accession>
<protein>
    <submittedName>
        <fullName evidence="1">Uncharacterized protein</fullName>
    </submittedName>
</protein>
<dbReference type="AlphaFoldDB" id="A0A8S7N6D2"/>
<gene>
    <name evidence="1" type="ORF">F7N46_23175</name>
</gene>
<organism evidence="1 2">
    <name type="scientific">Escherichia coli</name>
    <dbReference type="NCBI Taxonomy" id="562"/>
    <lineage>
        <taxon>Bacteria</taxon>
        <taxon>Pseudomonadati</taxon>
        <taxon>Pseudomonadota</taxon>
        <taxon>Gammaproteobacteria</taxon>
        <taxon>Enterobacterales</taxon>
        <taxon>Enterobacteriaceae</taxon>
        <taxon>Escherichia</taxon>
    </lineage>
</organism>